<dbReference type="GO" id="GO:0016020">
    <property type="term" value="C:membrane"/>
    <property type="evidence" value="ECO:0007669"/>
    <property type="project" value="UniProtKB-SubCell"/>
</dbReference>
<feature type="transmembrane region" description="Helical" evidence="6">
    <location>
        <begin position="202"/>
        <end position="222"/>
    </location>
</feature>
<dbReference type="Pfam" id="PF01545">
    <property type="entry name" value="Cation_efflux"/>
    <property type="match status" value="1"/>
</dbReference>
<evidence type="ECO:0000256" key="4">
    <source>
        <dbReference type="ARBA" id="ARBA00022989"/>
    </source>
</evidence>
<keyword evidence="5 6" id="KW-0472">Membrane</keyword>
<evidence type="ECO:0000256" key="5">
    <source>
        <dbReference type="ARBA" id="ARBA00023136"/>
    </source>
</evidence>
<sequence length="425" mass="48063">RCDILTALRPEKLIGHYQVIADWKKSYREDVDSIRRKSVREYYQVQNHLIERFLEIDQFLDHEQMHLNMLLTYTNNGRKDYKDDTLDLLQDRAGGAITHSNSKSRLNEVPGNIKEGGQFLGVDSEHDSQVYLAIMVNFFINFLLLIGKVLIALLTNSLSVVASLVDSVLDFLSTFIIFIANRLSTTQNWKTEIAYPVGRTKLEPLGILVFSVIIIISFFQVGLESFKKLFLDPSENKVAVEIGWDAVLIMLTTILAKVGCWVWCASSKSSSVQALAQDAMTDIVFNSISLIMPATGYALGIWWVDPAGALLLSFYVIVSWSMTAFEHIENLAGAVADPKDYKVVLYMAYRFAECIKQITALKVYHAGDNLNVEIDLVFNTESFQLSFKDAHDIAEALQYAIETLPMVERAFVHIDYMEGNFKGHL</sequence>
<comment type="subcellular location">
    <subcellularLocation>
        <location evidence="1">Membrane</location>
        <topology evidence="1">Multi-pass membrane protein</topology>
    </subcellularLocation>
</comment>
<accession>A0A4P9Z9Q0</accession>
<dbReference type="GO" id="GO:0098771">
    <property type="term" value="P:inorganic ion homeostasis"/>
    <property type="evidence" value="ECO:0007669"/>
    <property type="project" value="UniProtKB-ARBA"/>
</dbReference>
<evidence type="ECO:0000256" key="1">
    <source>
        <dbReference type="ARBA" id="ARBA00004141"/>
    </source>
</evidence>
<dbReference type="SUPFAM" id="SSF160240">
    <property type="entry name" value="Cation efflux protein cytoplasmic domain-like"/>
    <property type="match status" value="1"/>
</dbReference>
<dbReference type="GO" id="GO:0030003">
    <property type="term" value="P:intracellular monoatomic cation homeostasis"/>
    <property type="evidence" value="ECO:0007669"/>
    <property type="project" value="UniProtKB-ARBA"/>
</dbReference>
<dbReference type="PANTHER" id="PTHR43840">
    <property type="entry name" value="MITOCHONDRIAL METAL TRANSPORTER 1-RELATED"/>
    <property type="match status" value="1"/>
</dbReference>
<keyword evidence="9" id="KW-1185">Reference proteome</keyword>
<dbReference type="InterPro" id="IPR027469">
    <property type="entry name" value="Cation_efflux_TMD_sf"/>
</dbReference>
<keyword evidence="4 6" id="KW-1133">Transmembrane helix</keyword>
<dbReference type="AlphaFoldDB" id="A0A4P9Z9Q0"/>
<name>A0A4P9Z9Q0_9ASCO</name>
<dbReference type="EMBL" id="ML004487">
    <property type="protein sequence ID" value="RKP29443.1"/>
    <property type="molecule type" value="Genomic_DNA"/>
</dbReference>
<evidence type="ECO:0000259" key="7">
    <source>
        <dbReference type="Pfam" id="PF01545"/>
    </source>
</evidence>
<dbReference type="PANTHER" id="PTHR43840:SF4">
    <property type="entry name" value="CDF DIVALENT METAL CATION TRANSPORTER (EUROFUNG)"/>
    <property type="match status" value="1"/>
</dbReference>
<dbReference type="InterPro" id="IPR002524">
    <property type="entry name" value="Cation_efflux"/>
</dbReference>
<dbReference type="SUPFAM" id="SSF161111">
    <property type="entry name" value="Cation efflux protein transmembrane domain-like"/>
    <property type="match status" value="1"/>
</dbReference>
<keyword evidence="3 6" id="KW-0812">Transmembrane</keyword>
<evidence type="ECO:0000256" key="2">
    <source>
        <dbReference type="ARBA" id="ARBA00022448"/>
    </source>
</evidence>
<feature type="transmembrane region" description="Helical" evidence="6">
    <location>
        <begin position="283"/>
        <end position="303"/>
    </location>
</feature>
<feature type="transmembrane region" description="Helical" evidence="6">
    <location>
        <begin position="130"/>
        <end position="154"/>
    </location>
</feature>
<feature type="transmembrane region" description="Helical" evidence="6">
    <location>
        <begin position="160"/>
        <end position="181"/>
    </location>
</feature>
<protein>
    <recommendedName>
        <fullName evidence="7">Cation efflux protein transmembrane domain-containing protein</fullName>
    </recommendedName>
</protein>
<reference evidence="9" key="1">
    <citation type="journal article" date="2018" name="Nat. Microbiol.">
        <title>Leveraging single-cell genomics to expand the fungal tree of life.</title>
        <authorList>
            <person name="Ahrendt S.R."/>
            <person name="Quandt C.A."/>
            <person name="Ciobanu D."/>
            <person name="Clum A."/>
            <person name="Salamov A."/>
            <person name="Andreopoulos B."/>
            <person name="Cheng J.F."/>
            <person name="Woyke T."/>
            <person name="Pelin A."/>
            <person name="Henrissat B."/>
            <person name="Reynolds N.K."/>
            <person name="Benny G.L."/>
            <person name="Smith M.E."/>
            <person name="James T.Y."/>
            <person name="Grigoriev I.V."/>
        </authorList>
    </citation>
    <scope>NUCLEOTIDE SEQUENCE [LARGE SCALE GENOMIC DNA]</scope>
    <source>
        <strain evidence="9">Baker2002</strain>
    </source>
</reference>
<feature type="transmembrane region" description="Helical" evidence="6">
    <location>
        <begin position="242"/>
        <end position="263"/>
    </location>
</feature>
<dbReference type="InterPro" id="IPR050291">
    <property type="entry name" value="CDF_Transporter"/>
</dbReference>
<feature type="non-terminal residue" evidence="8">
    <location>
        <position position="1"/>
    </location>
</feature>
<evidence type="ECO:0000256" key="3">
    <source>
        <dbReference type="ARBA" id="ARBA00022692"/>
    </source>
</evidence>
<feature type="non-terminal residue" evidence="8">
    <location>
        <position position="425"/>
    </location>
</feature>
<feature type="domain" description="Cation efflux protein transmembrane" evidence="7">
    <location>
        <begin position="135"/>
        <end position="331"/>
    </location>
</feature>
<dbReference type="Gene3D" id="1.20.1510.10">
    <property type="entry name" value="Cation efflux protein transmembrane domain"/>
    <property type="match status" value="1"/>
</dbReference>
<dbReference type="Proteomes" id="UP000268321">
    <property type="component" value="Unassembled WGS sequence"/>
</dbReference>
<dbReference type="GO" id="GO:0008324">
    <property type="term" value="F:monoatomic cation transmembrane transporter activity"/>
    <property type="evidence" value="ECO:0007669"/>
    <property type="project" value="InterPro"/>
</dbReference>
<proteinExistence type="predicted"/>
<gene>
    <name evidence="8" type="ORF">METBISCDRAFT_5167</name>
</gene>
<dbReference type="InterPro" id="IPR058533">
    <property type="entry name" value="Cation_efflux_TM"/>
</dbReference>
<dbReference type="FunFam" id="3.30.70.1350:FF:000012">
    <property type="entry name" value="Cation diffusion facilitator 10"/>
    <property type="match status" value="1"/>
</dbReference>
<dbReference type="Gene3D" id="3.30.70.1350">
    <property type="entry name" value="Cation efflux protein, cytoplasmic domain"/>
    <property type="match status" value="1"/>
</dbReference>
<evidence type="ECO:0000313" key="8">
    <source>
        <dbReference type="EMBL" id="RKP29443.1"/>
    </source>
</evidence>
<evidence type="ECO:0000313" key="9">
    <source>
        <dbReference type="Proteomes" id="UP000268321"/>
    </source>
</evidence>
<dbReference type="FunFam" id="1.20.1510.10:FF:000005">
    <property type="entry name" value="Putative Cation diffusion facilitator 1"/>
    <property type="match status" value="1"/>
</dbReference>
<evidence type="ECO:0000256" key="6">
    <source>
        <dbReference type="SAM" id="Phobius"/>
    </source>
</evidence>
<dbReference type="InterPro" id="IPR036837">
    <property type="entry name" value="Cation_efflux_CTD_sf"/>
</dbReference>
<dbReference type="NCBIfam" id="TIGR01297">
    <property type="entry name" value="CDF"/>
    <property type="match status" value="1"/>
</dbReference>
<keyword evidence="2" id="KW-0813">Transport</keyword>
<organism evidence="8 9">
    <name type="scientific">Metschnikowia bicuspidata</name>
    <dbReference type="NCBI Taxonomy" id="27322"/>
    <lineage>
        <taxon>Eukaryota</taxon>
        <taxon>Fungi</taxon>
        <taxon>Dikarya</taxon>
        <taxon>Ascomycota</taxon>
        <taxon>Saccharomycotina</taxon>
        <taxon>Pichiomycetes</taxon>
        <taxon>Metschnikowiaceae</taxon>
        <taxon>Metschnikowia</taxon>
    </lineage>
</organism>
<dbReference type="OrthoDB" id="78296at2759"/>